<dbReference type="Proteomes" id="UP000295727">
    <property type="component" value="Chromosome 1"/>
</dbReference>
<feature type="compositionally biased region" description="Polar residues" evidence="1">
    <location>
        <begin position="115"/>
        <end position="124"/>
    </location>
</feature>
<keyword evidence="2" id="KW-1133">Transmembrane helix</keyword>
<keyword evidence="4" id="KW-1185">Reference proteome</keyword>
<sequence>MYTFVCCLLSNLALLAAVQLTCGIVRAMRPDLRVHGTRVYIGVIALAFVFDAALTFLVFADAGGPWRNHKPADTFLARASAYLLAAVLAIALARLGYRRSARPATQPDGLEIKTSPYTKSTLPM</sequence>
<dbReference type="EMBL" id="CP038148">
    <property type="protein sequence ID" value="QBQ96791.1"/>
    <property type="molecule type" value="Genomic_DNA"/>
</dbReference>
<evidence type="ECO:0000256" key="2">
    <source>
        <dbReference type="SAM" id="Phobius"/>
    </source>
</evidence>
<feature type="transmembrane region" description="Helical" evidence="2">
    <location>
        <begin position="39"/>
        <end position="63"/>
    </location>
</feature>
<dbReference type="AlphaFoldDB" id="A0A4P7CRB1"/>
<evidence type="ECO:0000313" key="3">
    <source>
        <dbReference type="EMBL" id="QBQ96791.1"/>
    </source>
</evidence>
<evidence type="ECO:0000256" key="1">
    <source>
        <dbReference type="SAM" id="MobiDB-lite"/>
    </source>
</evidence>
<dbReference type="RefSeq" id="WP_134747828.1">
    <property type="nucleotide sequence ID" value="NZ_CP038148.1"/>
</dbReference>
<reference evidence="3 4" key="1">
    <citation type="submission" date="2019-03" db="EMBL/GenBank/DDBJ databases">
        <title>Paraburkholderia sp. 7MH5, isolated from subtropical forest soil.</title>
        <authorList>
            <person name="Gao Z.-H."/>
            <person name="Qiu L.-H."/>
        </authorList>
    </citation>
    <scope>NUCLEOTIDE SEQUENCE [LARGE SCALE GENOMIC DNA]</scope>
    <source>
        <strain evidence="3 4">7MH5</strain>
    </source>
</reference>
<proteinExistence type="predicted"/>
<organism evidence="3 4">
    <name type="scientific">Paraburkholderia pallida</name>
    <dbReference type="NCBI Taxonomy" id="2547399"/>
    <lineage>
        <taxon>Bacteria</taxon>
        <taxon>Pseudomonadati</taxon>
        <taxon>Pseudomonadota</taxon>
        <taxon>Betaproteobacteria</taxon>
        <taxon>Burkholderiales</taxon>
        <taxon>Burkholderiaceae</taxon>
        <taxon>Paraburkholderia</taxon>
    </lineage>
</organism>
<name>A0A4P7CRB1_9BURK</name>
<protein>
    <submittedName>
        <fullName evidence="3">Uncharacterized protein</fullName>
    </submittedName>
</protein>
<gene>
    <name evidence="3" type="ORF">E1956_06115</name>
</gene>
<dbReference type="OrthoDB" id="9007851at2"/>
<feature type="transmembrane region" description="Helical" evidence="2">
    <location>
        <begin position="75"/>
        <end position="97"/>
    </location>
</feature>
<keyword evidence="2" id="KW-0812">Transmembrane</keyword>
<dbReference type="KEGG" id="ppai:E1956_06115"/>
<feature type="region of interest" description="Disordered" evidence="1">
    <location>
        <begin position="103"/>
        <end position="124"/>
    </location>
</feature>
<accession>A0A4P7CRB1</accession>
<evidence type="ECO:0000313" key="4">
    <source>
        <dbReference type="Proteomes" id="UP000295727"/>
    </source>
</evidence>
<keyword evidence="2" id="KW-0472">Membrane</keyword>